<evidence type="ECO:0000313" key="2">
    <source>
        <dbReference type="Proteomes" id="UP001157160"/>
    </source>
</evidence>
<keyword evidence="2" id="KW-1185">Reference proteome</keyword>
<dbReference type="AlphaFoldDB" id="A0AA37UG84"/>
<gene>
    <name evidence="1" type="ORF">GCM10025874_29770</name>
</gene>
<reference evidence="1 2" key="1">
    <citation type="journal article" date="2014" name="Int. J. Syst. Evol. Microbiol.">
        <title>Complete genome sequence of Corynebacterium casei LMG S-19264T (=DSM 44701T), isolated from a smear-ripened cheese.</title>
        <authorList>
            <consortium name="US DOE Joint Genome Institute (JGI-PGF)"/>
            <person name="Walter F."/>
            <person name="Albersmeier A."/>
            <person name="Kalinowski J."/>
            <person name="Ruckert C."/>
        </authorList>
    </citation>
    <scope>NUCLEOTIDE SEQUENCE [LARGE SCALE GENOMIC DNA]</scope>
    <source>
        <strain evidence="1 2">NBRC 112289</strain>
    </source>
</reference>
<organism evidence="1 2">
    <name type="scientific">Arenivirga flava</name>
    <dbReference type="NCBI Taxonomy" id="1930060"/>
    <lineage>
        <taxon>Bacteria</taxon>
        <taxon>Bacillati</taxon>
        <taxon>Actinomycetota</taxon>
        <taxon>Actinomycetes</taxon>
        <taxon>Micrococcales</taxon>
        <taxon>Microbacteriaceae</taxon>
        <taxon>Arenivirga</taxon>
    </lineage>
</organism>
<sequence length="113" mass="12058">MTEIPTIERLDRTAAMDADAVIAYAMTSAGVEGVIVEVRDARETLLARTIVQGAPSREAAADAVMRRSAIERYGDYMVVPATGKRKLRAVVGVRLSAGTSVQLRDAQPRSLAG</sequence>
<evidence type="ECO:0000313" key="1">
    <source>
        <dbReference type="EMBL" id="GMA29724.1"/>
    </source>
</evidence>
<dbReference type="RefSeq" id="WP_284234073.1">
    <property type="nucleotide sequence ID" value="NZ_BSUL01000001.1"/>
</dbReference>
<dbReference type="EMBL" id="BSUL01000001">
    <property type="protein sequence ID" value="GMA29724.1"/>
    <property type="molecule type" value="Genomic_DNA"/>
</dbReference>
<proteinExistence type="predicted"/>
<name>A0AA37UG84_9MICO</name>
<accession>A0AA37UG84</accession>
<protein>
    <submittedName>
        <fullName evidence="1">Uncharacterized protein</fullName>
    </submittedName>
</protein>
<comment type="caution">
    <text evidence="1">The sequence shown here is derived from an EMBL/GenBank/DDBJ whole genome shotgun (WGS) entry which is preliminary data.</text>
</comment>
<dbReference type="Proteomes" id="UP001157160">
    <property type="component" value="Unassembled WGS sequence"/>
</dbReference>